<dbReference type="SUPFAM" id="SSF64356">
    <property type="entry name" value="SNARE-like"/>
    <property type="match status" value="1"/>
</dbReference>
<dbReference type="Gene3D" id="3.30.450.70">
    <property type="match status" value="1"/>
</dbReference>
<dbReference type="GO" id="GO:0005737">
    <property type="term" value="C:cytoplasm"/>
    <property type="evidence" value="ECO:0007669"/>
    <property type="project" value="GOC"/>
</dbReference>
<protein>
    <submittedName>
        <fullName evidence="1">Sedlin, N-terminal conserved region family protein</fullName>
    </submittedName>
</protein>
<accession>A0A8X7NJ10</accession>
<gene>
    <name evidence="1" type="ORF">FOB60_004115</name>
</gene>
<organism evidence="1 2">
    <name type="scientific">Candida parapsilosis</name>
    <name type="common">Yeast</name>
    <dbReference type="NCBI Taxonomy" id="5480"/>
    <lineage>
        <taxon>Eukaryota</taxon>
        <taxon>Fungi</taxon>
        <taxon>Dikarya</taxon>
        <taxon>Ascomycota</taxon>
        <taxon>Saccharomycotina</taxon>
        <taxon>Pichiomycetes</taxon>
        <taxon>Debaryomycetaceae</taxon>
        <taxon>Candida/Lodderomyces clade</taxon>
        <taxon>Candida</taxon>
    </lineage>
</organism>
<evidence type="ECO:0000313" key="1">
    <source>
        <dbReference type="EMBL" id="KAF6048731.1"/>
    </source>
</evidence>
<dbReference type="OrthoDB" id="18320at2759"/>
<dbReference type="EMBL" id="JABWAB010000006">
    <property type="protein sequence ID" value="KAF6048731.1"/>
    <property type="molecule type" value="Genomic_DNA"/>
</dbReference>
<dbReference type="InterPro" id="IPR006722">
    <property type="entry name" value="Sedlin"/>
</dbReference>
<evidence type="ECO:0000313" key="2">
    <source>
        <dbReference type="Proteomes" id="UP000590412"/>
    </source>
</evidence>
<dbReference type="Pfam" id="PF04628">
    <property type="entry name" value="Sedlin_N"/>
    <property type="match status" value="1"/>
</dbReference>
<dbReference type="AlphaFoldDB" id="A0A8X7NJ10"/>
<name>A0A8X7NJ10_CANPA</name>
<reference evidence="1" key="1">
    <citation type="submission" date="2020-03" db="EMBL/GenBank/DDBJ databases">
        <title>FDA dAtabase for Regulatory Grade micrObial Sequences (FDA-ARGOS): Supporting development and validation of Infectious Disease Dx tests.</title>
        <authorList>
            <person name="Campos J."/>
            <person name="Goldberg B."/>
            <person name="Tallon L."/>
            <person name="Sadzewicz L."/>
            <person name="Vavikolanu K."/>
            <person name="Mehta A."/>
            <person name="Aluvathingal J."/>
            <person name="Nadendla S."/>
            <person name="Nandy P."/>
            <person name="Geyer C."/>
            <person name="Yan Y."/>
            <person name="Sichtig H."/>
        </authorList>
    </citation>
    <scope>NUCLEOTIDE SEQUENCE [LARGE SCALE GENOMIC DNA]</scope>
    <source>
        <strain evidence="1">FDAARGOS_652</strain>
    </source>
</reference>
<dbReference type="InterPro" id="IPR011012">
    <property type="entry name" value="Longin-like_dom_sf"/>
</dbReference>
<dbReference type="Proteomes" id="UP000590412">
    <property type="component" value="Unassembled WGS sequence"/>
</dbReference>
<dbReference type="PANTHER" id="PTHR12403">
    <property type="entry name" value="TRAFFICKING PROTEIN PARTICLE COMPLEX SUBUNIT 2"/>
    <property type="match status" value="1"/>
</dbReference>
<sequence>MTSTRKNPIQFVSLISRTDKPLYIQSFLPEIAPAPKESTTDEPTESVQSTSTINKFLKFNFFSHMALDIFSSPTSLALREQQQQQQNSDGVLLLFIQDQVIVYGYESNNGLKIIVGMDQSASVNRDNLHKFITSVYKLYLRVVCNPFRNFGTSRQDEQENSNEEDVLNSPKFDQGVKKLVDEFV</sequence>
<proteinExistence type="predicted"/>
<dbReference type="GO" id="GO:0006888">
    <property type="term" value="P:endoplasmic reticulum to Golgi vesicle-mediated transport"/>
    <property type="evidence" value="ECO:0007669"/>
    <property type="project" value="InterPro"/>
</dbReference>
<comment type="caution">
    <text evidence="1">The sequence shown here is derived from an EMBL/GenBank/DDBJ whole genome shotgun (WGS) entry which is preliminary data.</text>
</comment>